<gene>
    <name evidence="2" type="ORF">S40285_09370</name>
</gene>
<evidence type="ECO:0000313" key="3">
    <source>
        <dbReference type="Proteomes" id="UP000028524"/>
    </source>
</evidence>
<dbReference type="OMA" id="TAHHISA"/>
<dbReference type="OrthoDB" id="4358152at2759"/>
<feature type="compositionally biased region" description="Polar residues" evidence="1">
    <location>
        <begin position="278"/>
        <end position="288"/>
    </location>
</feature>
<evidence type="ECO:0000313" key="2">
    <source>
        <dbReference type="EMBL" id="KFA60093.1"/>
    </source>
</evidence>
<evidence type="ECO:0000256" key="1">
    <source>
        <dbReference type="SAM" id="MobiDB-lite"/>
    </source>
</evidence>
<feature type="region of interest" description="Disordered" evidence="1">
    <location>
        <begin position="276"/>
        <end position="304"/>
    </location>
</feature>
<dbReference type="AlphaFoldDB" id="A0A084Q808"/>
<accession>A0A084Q808</accession>
<dbReference type="HOGENOM" id="CLU_037438_1_1_1"/>
<dbReference type="Proteomes" id="UP000028524">
    <property type="component" value="Unassembled WGS sequence"/>
</dbReference>
<evidence type="ECO:0008006" key="4">
    <source>
        <dbReference type="Google" id="ProtNLM"/>
    </source>
</evidence>
<keyword evidence="3" id="KW-1185">Reference proteome</keyword>
<dbReference type="InParanoid" id="A0A084Q808"/>
<proteinExistence type="predicted"/>
<organism evidence="2 3">
    <name type="scientific">Stachybotrys chlorohalonatus (strain IBT 40285)</name>
    <dbReference type="NCBI Taxonomy" id="1283841"/>
    <lineage>
        <taxon>Eukaryota</taxon>
        <taxon>Fungi</taxon>
        <taxon>Dikarya</taxon>
        <taxon>Ascomycota</taxon>
        <taxon>Pezizomycotina</taxon>
        <taxon>Sordariomycetes</taxon>
        <taxon>Hypocreomycetidae</taxon>
        <taxon>Hypocreales</taxon>
        <taxon>Stachybotryaceae</taxon>
        <taxon>Stachybotrys</taxon>
    </lineage>
</organism>
<reference evidence="2 3" key="1">
    <citation type="journal article" date="2014" name="BMC Genomics">
        <title>Comparative genome sequencing reveals chemotype-specific gene clusters in the toxigenic black mold Stachybotrys.</title>
        <authorList>
            <person name="Semeiks J."/>
            <person name="Borek D."/>
            <person name="Otwinowski Z."/>
            <person name="Grishin N.V."/>
        </authorList>
    </citation>
    <scope>NUCLEOTIDE SEQUENCE [LARGE SCALE GENOMIC DNA]</scope>
    <source>
        <strain evidence="2 3">IBT 40285</strain>
    </source>
</reference>
<dbReference type="EMBL" id="KL661926">
    <property type="protein sequence ID" value="KFA60093.1"/>
    <property type="molecule type" value="Genomic_DNA"/>
</dbReference>
<dbReference type="STRING" id="1283841.A0A084Q808"/>
<sequence length="414" mass="46385">MHTSPRNKEPPASLSNLPGDVLRCIMMALPDLQSLDRLLLALPCALRLFHDEGPRILEGVLTHAVKAESMAEQVTETMRLVSLVQSPASLAVAAAGLNAFKDAYIHNNTVKLRPNPPSTKAPPLPVIFSNPAPGFSARKLLLLSRRITSLAYDCFDFFYDQWKQATPQHLANPRDSYRDGRPRLPWRKSFQGCPYKFDPGGPPYWIEMQHILDGLWNVQLTYELKNATKEARLPWPAADVALAGTLEPSTLFRLERLEAVVSVLYFFSQTRDAHDISRQPSRGFSDSPLQLPRPSARHWPETTNLRKGPRHDWGGYSFMWSQVHSGDFISPFRGISFSAFRPLGLGLWSLGRLIAGELVSQPLDMPGPPRPIMLLSSSNRLFTWRSLLRKEDIDAHVAQLEEEVGQTRGGAPVT</sequence>
<protein>
    <recommendedName>
        <fullName evidence="4">F-box domain-containing protein</fullName>
    </recommendedName>
</protein>
<name>A0A084Q808_STAC4</name>